<accession>A0AAN9Y770</accession>
<dbReference type="PANTHER" id="PTHR45892:SF1">
    <property type="entry name" value="AMINOACYLASE-1"/>
    <property type="match status" value="1"/>
</dbReference>
<name>A0AAN9Y770_9HEMI</name>
<keyword evidence="13" id="KW-1185">Reference proteome</keyword>
<dbReference type="Gene3D" id="3.30.70.360">
    <property type="match status" value="1"/>
</dbReference>
<dbReference type="Gene3D" id="1.10.150.900">
    <property type="match status" value="1"/>
</dbReference>
<proteinExistence type="inferred from homology"/>
<dbReference type="InterPro" id="IPR002933">
    <property type="entry name" value="Peptidase_M20"/>
</dbReference>
<dbReference type="Pfam" id="PF01546">
    <property type="entry name" value="Peptidase_M20"/>
    <property type="match status" value="1"/>
</dbReference>
<sequence>MSLNENDSIAVENFRKYLKYPTVHPNINYHECVAFLINLGQHAGLAVQVYSPKKNKPIVIMTLAGSNPDLPTLLLNSHMDVVSVHRKYWKHEPFGAEMDEDGNIYGRGAQDMKCVGIQYVEALRRCIQNGQHFKRTVYVSFVPDEETGGKEGMGTFVNTDEFKAMNVGCVLDESMPSPGDEFILCYAERVNWLLEIVCTGVTGHASLLPNDLAADKFRYVINKFLDFKEGEKRKLQENSNLTIGDVTTVNMVSLEGGVQLNVIPSKLSAIFALRVAIDVNLTQLRNTIEEWCHEAGDGVTCNELTFETDQIATKLDDSNMWWLAFKEASSKMGLKLKTVVFAGRTDSKFLRRIGIPAIGFSPMNHTPILMHDHDEYLNEKIFLRGIEIYKNIITNLANI</sequence>
<feature type="binding site" evidence="10">
    <location>
        <position position="111"/>
    </location>
    <ligand>
        <name>Zn(2+)</name>
        <dbReference type="ChEBI" id="CHEBI:29105"/>
        <label>1</label>
    </ligand>
</feature>
<feature type="binding site" evidence="10">
    <location>
        <position position="111"/>
    </location>
    <ligand>
        <name>Zn(2+)</name>
        <dbReference type="ChEBI" id="CHEBI:29105"/>
        <label>2</label>
    </ligand>
</feature>
<comment type="subcellular location">
    <subcellularLocation>
        <location evidence="1">Cytoplasm</location>
    </subcellularLocation>
</comment>
<dbReference type="EMBL" id="JBBCAQ010000017">
    <property type="protein sequence ID" value="KAK7597711.1"/>
    <property type="molecule type" value="Genomic_DNA"/>
</dbReference>
<comment type="caution">
    <text evidence="12">The sequence shown here is derived from an EMBL/GenBank/DDBJ whole genome shotgun (WGS) entry which is preliminary data.</text>
</comment>
<dbReference type="GO" id="GO:0046872">
    <property type="term" value="F:metal ion binding"/>
    <property type="evidence" value="ECO:0007669"/>
    <property type="project" value="UniProtKB-KW"/>
</dbReference>
<dbReference type="Pfam" id="PF07687">
    <property type="entry name" value="M20_dimer"/>
    <property type="match status" value="1"/>
</dbReference>
<evidence type="ECO:0000256" key="2">
    <source>
        <dbReference type="ARBA" id="ARBA00006247"/>
    </source>
</evidence>
<dbReference type="PROSITE" id="PS00759">
    <property type="entry name" value="ARGE_DAPE_CPG2_2"/>
    <property type="match status" value="1"/>
</dbReference>
<protein>
    <recommendedName>
        <fullName evidence="3">N-acyl-aliphatic-L-amino acid amidohydrolase</fullName>
        <ecNumber evidence="3">3.5.1.14</ecNumber>
    </recommendedName>
    <alternativeName>
        <fullName evidence="8">N-acyl-L-amino-acid amidohydrolase</fullName>
    </alternativeName>
</protein>
<evidence type="ECO:0000313" key="13">
    <source>
        <dbReference type="Proteomes" id="UP001367676"/>
    </source>
</evidence>
<dbReference type="AlphaFoldDB" id="A0AAN9Y770"/>
<reference evidence="12 13" key="1">
    <citation type="submission" date="2024-03" db="EMBL/GenBank/DDBJ databases">
        <title>Adaptation during the transition from Ophiocordyceps entomopathogen to insect associate is accompanied by gene loss and intensified selection.</title>
        <authorList>
            <person name="Ward C.M."/>
            <person name="Onetto C.A."/>
            <person name="Borneman A.R."/>
        </authorList>
    </citation>
    <scope>NUCLEOTIDE SEQUENCE [LARGE SCALE GENOMIC DNA]</scope>
    <source>
        <strain evidence="12">AWRI1</strain>
        <tissue evidence="12">Single Adult Female</tissue>
    </source>
</reference>
<dbReference type="GO" id="GO:0005737">
    <property type="term" value="C:cytoplasm"/>
    <property type="evidence" value="ECO:0007669"/>
    <property type="project" value="UniProtKB-SubCell"/>
</dbReference>
<evidence type="ECO:0000256" key="3">
    <source>
        <dbReference type="ARBA" id="ARBA00011913"/>
    </source>
</evidence>
<dbReference type="InterPro" id="IPR011650">
    <property type="entry name" value="Peptidase_M20_dimer"/>
</dbReference>
<feature type="domain" description="Peptidase M20 dimerisation" evidence="11">
    <location>
        <begin position="193"/>
        <end position="295"/>
    </location>
</feature>
<feature type="binding site" evidence="10">
    <location>
        <position position="146"/>
    </location>
    <ligand>
        <name>Zn(2+)</name>
        <dbReference type="ChEBI" id="CHEBI:29105"/>
        <label>2</label>
    </ligand>
</feature>
<dbReference type="GO" id="GO:0004046">
    <property type="term" value="F:aminoacylase activity"/>
    <property type="evidence" value="ECO:0007669"/>
    <property type="project" value="UniProtKB-EC"/>
</dbReference>
<feature type="binding site" evidence="10">
    <location>
        <position position="173"/>
    </location>
    <ligand>
        <name>Zn(2+)</name>
        <dbReference type="ChEBI" id="CHEBI:29105"/>
        <label>1</label>
    </ligand>
</feature>
<dbReference type="PANTHER" id="PTHR45892">
    <property type="entry name" value="AMINOACYLASE-1"/>
    <property type="match status" value="1"/>
</dbReference>
<dbReference type="GO" id="GO:0006520">
    <property type="term" value="P:amino acid metabolic process"/>
    <property type="evidence" value="ECO:0007669"/>
    <property type="project" value="InterPro"/>
</dbReference>
<gene>
    <name evidence="12" type="ORF">V9T40_009936</name>
</gene>
<evidence type="ECO:0000256" key="6">
    <source>
        <dbReference type="ARBA" id="ARBA00022801"/>
    </source>
</evidence>
<keyword evidence="6" id="KW-0378">Hydrolase</keyword>
<dbReference type="InterPro" id="IPR001261">
    <property type="entry name" value="ArgE/DapE_CS"/>
</dbReference>
<dbReference type="SUPFAM" id="SSF55031">
    <property type="entry name" value="Bacterial exopeptidase dimerisation domain"/>
    <property type="match status" value="1"/>
</dbReference>
<evidence type="ECO:0000313" key="12">
    <source>
        <dbReference type="EMBL" id="KAK7597711.1"/>
    </source>
</evidence>
<dbReference type="PROSITE" id="PS00758">
    <property type="entry name" value="ARGE_DAPE_CPG2_1"/>
    <property type="match status" value="1"/>
</dbReference>
<feature type="active site" description="Proton acceptor" evidence="9">
    <location>
        <position position="145"/>
    </location>
</feature>
<evidence type="ECO:0000256" key="7">
    <source>
        <dbReference type="ARBA" id="ARBA00022833"/>
    </source>
</evidence>
<comment type="cofactor">
    <cofactor evidence="10">
        <name>Zn(2+)</name>
        <dbReference type="ChEBI" id="CHEBI:29105"/>
    </cofactor>
    <text evidence="10">Binds 2 Zn(2+) ions per subunit.</text>
</comment>
<evidence type="ECO:0000256" key="1">
    <source>
        <dbReference type="ARBA" id="ARBA00004496"/>
    </source>
</evidence>
<dbReference type="SUPFAM" id="SSF53187">
    <property type="entry name" value="Zn-dependent exopeptidases"/>
    <property type="match status" value="1"/>
</dbReference>
<dbReference type="InterPro" id="IPR052083">
    <property type="entry name" value="Aminoacylase-1_M20A"/>
</dbReference>
<evidence type="ECO:0000256" key="10">
    <source>
        <dbReference type="PIRSR" id="PIRSR036696-2"/>
    </source>
</evidence>
<evidence type="ECO:0000256" key="4">
    <source>
        <dbReference type="ARBA" id="ARBA00022490"/>
    </source>
</evidence>
<dbReference type="EC" id="3.5.1.14" evidence="3"/>
<organism evidence="12 13">
    <name type="scientific">Parthenolecanium corni</name>
    <dbReference type="NCBI Taxonomy" id="536013"/>
    <lineage>
        <taxon>Eukaryota</taxon>
        <taxon>Metazoa</taxon>
        <taxon>Ecdysozoa</taxon>
        <taxon>Arthropoda</taxon>
        <taxon>Hexapoda</taxon>
        <taxon>Insecta</taxon>
        <taxon>Pterygota</taxon>
        <taxon>Neoptera</taxon>
        <taxon>Paraneoptera</taxon>
        <taxon>Hemiptera</taxon>
        <taxon>Sternorrhyncha</taxon>
        <taxon>Coccoidea</taxon>
        <taxon>Coccidae</taxon>
        <taxon>Parthenolecanium</taxon>
    </lineage>
</organism>
<dbReference type="InterPro" id="IPR010159">
    <property type="entry name" value="N-acyl_aa_amidohydrolase"/>
</dbReference>
<feature type="active site" evidence="9">
    <location>
        <position position="80"/>
    </location>
</feature>
<feature type="binding site" evidence="10">
    <location>
        <position position="371"/>
    </location>
    <ligand>
        <name>Zn(2+)</name>
        <dbReference type="ChEBI" id="CHEBI:29105"/>
        <label>2</label>
    </ligand>
</feature>
<evidence type="ECO:0000256" key="5">
    <source>
        <dbReference type="ARBA" id="ARBA00022723"/>
    </source>
</evidence>
<dbReference type="Gene3D" id="3.40.630.10">
    <property type="entry name" value="Zn peptidases"/>
    <property type="match status" value="1"/>
</dbReference>
<feature type="binding site" evidence="10">
    <location>
        <position position="78"/>
    </location>
    <ligand>
        <name>Zn(2+)</name>
        <dbReference type="ChEBI" id="CHEBI:29105"/>
        <label>1</label>
    </ligand>
</feature>
<dbReference type="FunFam" id="1.10.150.900:FF:000001">
    <property type="entry name" value="Aminoacylase-1, putative"/>
    <property type="match status" value="1"/>
</dbReference>
<keyword evidence="7 10" id="KW-0862">Zinc</keyword>
<evidence type="ECO:0000259" key="11">
    <source>
        <dbReference type="Pfam" id="PF07687"/>
    </source>
</evidence>
<dbReference type="NCBIfam" id="TIGR01880">
    <property type="entry name" value="Ac-peptdase-euk"/>
    <property type="match status" value="1"/>
</dbReference>
<dbReference type="FunFam" id="3.40.630.10:FF:000019">
    <property type="entry name" value="Aminoacylase 1"/>
    <property type="match status" value="1"/>
</dbReference>
<dbReference type="Proteomes" id="UP001367676">
    <property type="component" value="Unassembled WGS sequence"/>
</dbReference>
<dbReference type="FunFam" id="3.30.70.360:FF:000005">
    <property type="entry name" value="Putative Aminoacylase-1"/>
    <property type="match status" value="1"/>
</dbReference>
<keyword evidence="5 10" id="KW-0479">Metal-binding</keyword>
<comment type="similarity">
    <text evidence="2">Belongs to the peptidase M20A family.</text>
</comment>
<dbReference type="InterPro" id="IPR036264">
    <property type="entry name" value="Bact_exopeptidase_dim_dom"/>
</dbReference>
<dbReference type="PIRSF" id="PIRSF036696">
    <property type="entry name" value="ACY-1"/>
    <property type="match status" value="1"/>
</dbReference>
<keyword evidence="4" id="KW-0963">Cytoplasm</keyword>
<evidence type="ECO:0000256" key="8">
    <source>
        <dbReference type="ARBA" id="ARBA00029656"/>
    </source>
</evidence>
<evidence type="ECO:0000256" key="9">
    <source>
        <dbReference type="PIRSR" id="PIRSR036696-1"/>
    </source>
</evidence>